<organism evidence="1 2">
    <name type="scientific">Champsocephalus gunnari</name>
    <name type="common">Mackerel icefish</name>
    <dbReference type="NCBI Taxonomy" id="52237"/>
    <lineage>
        <taxon>Eukaryota</taxon>
        <taxon>Metazoa</taxon>
        <taxon>Chordata</taxon>
        <taxon>Craniata</taxon>
        <taxon>Vertebrata</taxon>
        <taxon>Euteleostomi</taxon>
        <taxon>Actinopterygii</taxon>
        <taxon>Neopterygii</taxon>
        <taxon>Teleostei</taxon>
        <taxon>Neoteleostei</taxon>
        <taxon>Acanthomorphata</taxon>
        <taxon>Eupercaria</taxon>
        <taxon>Perciformes</taxon>
        <taxon>Notothenioidei</taxon>
        <taxon>Channichthyidae</taxon>
        <taxon>Champsocephalus</taxon>
    </lineage>
</organism>
<accession>A0AAN8D701</accession>
<gene>
    <name evidence="1" type="ORF">CgunFtcFv8_011913</name>
</gene>
<protein>
    <submittedName>
        <fullName evidence="1">Uncharacterized protein</fullName>
    </submittedName>
</protein>
<comment type="caution">
    <text evidence="1">The sequence shown here is derived from an EMBL/GenBank/DDBJ whole genome shotgun (WGS) entry which is preliminary data.</text>
</comment>
<evidence type="ECO:0000313" key="2">
    <source>
        <dbReference type="Proteomes" id="UP001331515"/>
    </source>
</evidence>
<keyword evidence="2" id="KW-1185">Reference proteome</keyword>
<name>A0AAN8D701_CHAGU</name>
<proteinExistence type="predicted"/>
<dbReference type="EMBL" id="JAURVH010001526">
    <property type="protein sequence ID" value="KAK5916985.1"/>
    <property type="molecule type" value="Genomic_DNA"/>
</dbReference>
<dbReference type="Proteomes" id="UP001331515">
    <property type="component" value="Unassembled WGS sequence"/>
</dbReference>
<dbReference type="AlphaFoldDB" id="A0AAN8D701"/>
<reference evidence="1 2" key="1">
    <citation type="journal article" date="2023" name="Mol. Biol. Evol.">
        <title>Genomics of Secondarily Temperate Adaptation in the Only Non-Antarctic Icefish.</title>
        <authorList>
            <person name="Rivera-Colon A.G."/>
            <person name="Rayamajhi N."/>
            <person name="Minhas B.F."/>
            <person name="Madrigal G."/>
            <person name="Bilyk K.T."/>
            <person name="Yoon V."/>
            <person name="Hune M."/>
            <person name="Gregory S."/>
            <person name="Cheng C.H.C."/>
            <person name="Catchen J.M."/>
        </authorList>
    </citation>
    <scope>NUCLEOTIDE SEQUENCE [LARGE SCALE GENOMIC DNA]</scope>
    <source>
        <tissue evidence="1">White muscle</tissue>
    </source>
</reference>
<evidence type="ECO:0000313" key="1">
    <source>
        <dbReference type="EMBL" id="KAK5916985.1"/>
    </source>
</evidence>
<sequence>MVSLQQLQHLQHRSRAFSMITAPSEEGCKIFLNTSDKTREMRCHVMAFTVCWQKCHFQKAYLAYPVSAGRR</sequence>